<dbReference type="InterPro" id="IPR002539">
    <property type="entry name" value="MaoC-like_dom"/>
</dbReference>
<dbReference type="Proteomes" id="UP001148313">
    <property type="component" value="Unassembled WGS sequence"/>
</dbReference>
<evidence type="ECO:0000259" key="3">
    <source>
        <dbReference type="Pfam" id="PF22622"/>
    </source>
</evidence>
<dbReference type="RefSeq" id="WP_271092414.1">
    <property type="nucleotide sequence ID" value="NZ_JAPJZH010000024.1"/>
</dbReference>
<evidence type="ECO:0000259" key="2">
    <source>
        <dbReference type="Pfam" id="PF01575"/>
    </source>
</evidence>
<dbReference type="PANTHER" id="PTHR13078:SF56">
    <property type="entry name" value="PEROXISOMAL MULTIFUNCTIONAL ENZYME TYPE 2"/>
    <property type="match status" value="1"/>
</dbReference>
<dbReference type="Gene3D" id="3.10.129.10">
    <property type="entry name" value="Hotdog Thioesterase"/>
    <property type="match status" value="1"/>
</dbReference>
<evidence type="ECO:0000256" key="1">
    <source>
        <dbReference type="SAM" id="MobiDB-lite"/>
    </source>
</evidence>
<feature type="region of interest" description="Disordered" evidence="1">
    <location>
        <begin position="150"/>
        <end position="169"/>
    </location>
</feature>
<dbReference type="SUPFAM" id="SSF54637">
    <property type="entry name" value="Thioesterase/thiol ester dehydrase-isomerase"/>
    <property type="match status" value="2"/>
</dbReference>
<dbReference type="InterPro" id="IPR054357">
    <property type="entry name" value="MFE-2_N"/>
</dbReference>
<dbReference type="EMBL" id="JAPJZH010000024">
    <property type="protein sequence ID" value="MDA4848544.1"/>
    <property type="molecule type" value="Genomic_DNA"/>
</dbReference>
<name>A0ABT4VV84_9HYPH</name>
<dbReference type="InterPro" id="IPR029069">
    <property type="entry name" value="HotDog_dom_sf"/>
</dbReference>
<gene>
    <name evidence="4" type="ORF">OOZ53_24515</name>
</gene>
<evidence type="ECO:0000313" key="4">
    <source>
        <dbReference type="EMBL" id="MDA4848544.1"/>
    </source>
</evidence>
<dbReference type="Pfam" id="PF22622">
    <property type="entry name" value="MFE-2_hydrat-2_N"/>
    <property type="match status" value="1"/>
</dbReference>
<dbReference type="CDD" id="cd03448">
    <property type="entry name" value="HDE_HSD"/>
    <property type="match status" value="1"/>
</dbReference>
<sequence length="286" mass="31156">MALNYEATLNYPFPDLECHYTERDSILYALGLGIGVDPEDNEALRFVYEGHERFSTMPTQVVAIGMRSNWATDPSTGVTYSKMVHAGQRIEMHRTLPTSGTVICSQRIVSVVDKGVNRGALVLNERKLAEKSTGENIATITSTTLARADGGFGKQSDELPNPARLPDREPDNVLEISTQTNQALIYRLSGDWNPLHADPAVASAAGFRAPILHGLCSYGLSAFGILKTYCGLDGSKLISHEARFSSPVFPGDTVRIDSWQDGNTIAFRALANDRVVLNNGRIVVSD</sequence>
<proteinExistence type="predicted"/>
<feature type="domain" description="MaoC-like" evidence="2">
    <location>
        <begin position="165"/>
        <end position="267"/>
    </location>
</feature>
<comment type="caution">
    <text evidence="4">The sequence shown here is derived from an EMBL/GenBank/DDBJ whole genome shotgun (WGS) entry which is preliminary data.</text>
</comment>
<dbReference type="Pfam" id="PF01575">
    <property type="entry name" value="MaoC_dehydratas"/>
    <property type="match status" value="1"/>
</dbReference>
<reference evidence="4" key="1">
    <citation type="submission" date="2022-11" db="EMBL/GenBank/DDBJ databases">
        <title>Hoeflea poritis sp. nov., isolated from scleractinian coral Porites lutea.</title>
        <authorList>
            <person name="Zhang G."/>
            <person name="Wei Q."/>
            <person name="Cai L."/>
        </authorList>
    </citation>
    <scope>NUCLEOTIDE SEQUENCE</scope>
    <source>
        <strain evidence="4">E7-10</strain>
    </source>
</reference>
<evidence type="ECO:0000313" key="5">
    <source>
        <dbReference type="Proteomes" id="UP001148313"/>
    </source>
</evidence>
<protein>
    <submittedName>
        <fullName evidence="4">MaoC/PaaZ C-terminal domain-containing protein</fullName>
    </submittedName>
</protein>
<keyword evidence="5" id="KW-1185">Reference proteome</keyword>
<accession>A0ABT4VV84</accession>
<feature type="domain" description="Peroxisomal multifunctional enzyme type 2-like N-terminal" evidence="3">
    <location>
        <begin position="19"/>
        <end position="147"/>
    </location>
</feature>
<organism evidence="4 5">
    <name type="scientific">Hoeflea poritis</name>
    <dbReference type="NCBI Taxonomy" id="2993659"/>
    <lineage>
        <taxon>Bacteria</taxon>
        <taxon>Pseudomonadati</taxon>
        <taxon>Pseudomonadota</taxon>
        <taxon>Alphaproteobacteria</taxon>
        <taxon>Hyphomicrobiales</taxon>
        <taxon>Rhizobiaceae</taxon>
        <taxon>Hoeflea</taxon>
    </lineage>
</organism>
<dbReference type="PANTHER" id="PTHR13078">
    <property type="entry name" value="PEROXISOMAL MULTIFUNCTIONAL ENZYME TYPE 2-RELATED"/>
    <property type="match status" value="1"/>
</dbReference>